<keyword evidence="4 8" id="KW-1003">Cell membrane</keyword>
<feature type="transmembrane region" description="Helical" evidence="9">
    <location>
        <begin position="241"/>
        <end position="263"/>
    </location>
</feature>
<evidence type="ECO:0000256" key="2">
    <source>
        <dbReference type="ARBA" id="ARBA00005697"/>
    </source>
</evidence>
<evidence type="ECO:0000256" key="3">
    <source>
        <dbReference type="ARBA" id="ARBA00022448"/>
    </source>
</evidence>
<keyword evidence="3 8" id="KW-0813">Transport</keyword>
<dbReference type="PANTHER" id="PTHR43337">
    <property type="entry name" value="XANTHINE/URACIL PERMEASE C887.17-RELATED"/>
    <property type="match status" value="1"/>
</dbReference>
<evidence type="ECO:0000313" key="11">
    <source>
        <dbReference type="Proteomes" id="UP000587760"/>
    </source>
</evidence>
<feature type="transmembrane region" description="Helical" evidence="9">
    <location>
        <begin position="130"/>
        <end position="154"/>
    </location>
</feature>
<feature type="transmembrane region" description="Helical" evidence="9">
    <location>
        <begin position="166"/>
        <end position="184"/>
    </location>
</feature>
<keyword evidence="11" id="KW-1185">Reference proteome</keyword>
<feature type="transmembrane region" description="Helical" evidence="9">
    <location>
        <begin position="283"/>
        <end position="305"/>
    </location>
</feature>
<keyword evidence="5 8" id="KW-0812">Transmembrane</keyword>
<comment type="subcellular location">
    <subcellularLocation>
        <location evidence="1 8">Cell membrane</location>
        <topology evidence="1 8">Multi-pass membrane protein</topology>
    </subcellularLocation>
</comment>
<name>A0A841R942_9SPIO</name>
<feature type="transmembrane region" description="Helical" evidence="9">
    <location>
        <begin position="74"/>
        <end position="92"/>
    </location>
</feature>
<evidence type="ECO:0000256" key="5">
    <source>
        <dbReference type="ARBA" id="ARBA00022692"/>
    </source>
</evidence>
<dbReference type="PIRSF" id="PIRSF005353">
    <property type="entry name" value="PbuG"/>
    <property type="match status" value="1"/>
</dbReference>
<dbReference type="InterPro" id="IPR006043">
    <property type="entry name" value="NCS2"/>
</dbReference>
<reference evidence="10 11" key="1">
    <citation type="submission" date="2020-08" db="EMBL/GenBank/DDBJ databases">
        <title>Genomic Encyclopedia of Type Strains, Phase IV (KMG-IV): sequencing the most valuable type-strain genomes for metagenomic binning, comparative biology and taxonomic classification.</title>
        <authorList>
            <person name="Goeker M."/>
        </authorList>
    </citation>
    <scope>NUCLEOTIDE SEQUENCE [LARGE SCALE GENOMIC DNA]</scope>
    <source>
        <strain evidence="10 11">DSM 2461</strain>
    </source>
</reference>
<organism evidence="10 11">
    <name type="scientific">Spirochaeta isovalerica</name>
    <dbReference type="NCBI Taxonomy" id="150"/>
    <lineage>
        <taxon>Bacteria</taxon>
        <taxon>Pseudomonadati</taxon>
        <taxon>Spirochaetota</taxon>
        <taxon>Spirochaetia</taxon>
        <taxon>Spirochaetales</taxon>
        <taxon>Spirochaetaceae</taxon>
        <taxon>Spirochaeta</taxon>
    </lineage>
</organism>
<gene>
    <name evidence="10" type="ORF">HNR50_001208</name>
</gene>
<feature type="transmembrane region" description="Helical" evidence="9">
    <location>
        <begin position="191"/>
        <end position="209"/>
    </location>
</feature>
<dbReference type="AlphaFoldDB" id="A0A841R942"/>
<evidence type="ECO:0000256" key="8">
    <source>
        <dbReference type="PIRNR" id="PIRNR005353"/>
    </source>
</evidence>
<dbReference type="PANTHER" id="PTHR43337:SF1">
    <property type="entry name" value="XANTHINE_URACIL PERMEASE C887.17-RELATED"/>
    <property type="match status" value="1"/>
</dbReference>
<feature type="transmembrane region" description="Helical" evidence="9">
    <location>
        <begin position="325"/>
        <end position="356"/>
    </location>
</feature>
<dbReference type="GO" id="GO:0005345">
    <property type="term" value="F:purine nucleobase transmembrane transporter activity"/>
    <property type="evidence" value="ECO:0007669"/>
    <property type="project" value="TreeGrafter"/>
</dbReference>
<evidence type="ECO:0000256" key="9">
    <source>
        <dbReference type="SAM" id="Phobius"/>
    </source>
</evidence>
<dbReference type="EMBL" id="JACHGJ010000002">
    <property type="protein sequence ID" value="MBB6479550.1"/>
    <property type="molecule type" value="Genomic_DNA"/>
</dbReference>
<dbReference type="Pfam" id="PF00860">
    <property type="entry name" value="Xan_ur_permease"/>
    <property type="match status" value="1"/>
</dbReference>
<feature type="transmembrane region" description="Helical" evidence="9">
    <location>
        <begin position="98"/>
        <end position="118"/>
    </location>
</feature>
<dbReference type="InterPro" id="IPR026033">
    <property type="entry name" value="Azg-like_bact_archaea"/>
</dbReference>
<comment type="similarity">
    <text evidence="2 8">Belongs to the nucleobase:cation symporter-2 (NCS2) (TC 2.A.40) family. Azg-like subfamily.</text>
</comment>
<dbReference type="InterPro" id="IPR045018">
    <property type="entry name" value="Azg-like"/>
</dbReference>
<comment type="caution">
    <text evidence="10">The sequence shown here is derived from an EMBL/GenBank/DDBJ whole genome shotgun (WGS) entry which is preliminary data.</text>
</comment>
<dbReference type="Proteomes" id="UP000587760">
    <property type="component" value="Unassembled WGS sequence"/>
</dbReference>
<feature type="transmembrane region" description="Helical" evidence="9">
    <location>
        <begin position="12"/>
        <end position="34"/>
    </location>
</feature>
<evidence type="ECO:0000256" key="1">
    <source>
        <dbReference type="ARBA" id="ARBA00004651"/>
    </source>
</evidence>
<keyword evidence="6 8" id="KW-1133">Transmembrane helix</keyword>
<dbReference type="GO" id="GO:0005886">
    <property type="term" value="C:plasma membrane"/>
    <property type="evidence" value="ECO:0007669"/>
    <property type="project" value="UniProtKB-SubCell"/>
</dbReference>
<feature type="transmembrane region" description="Helical" evidence="9">
    <location>
        <begin position="376"/>
        <end position="400"/>
    </location>
</feature>
<evidence type="ECO:0000256" key="6">
    <source>
        <dbReference type="ARBA" id="ARBA00022989"/>
    </source>
</evidence>
<feature type="transmembrane region" description="Helical" evidence="9">
    <location>
        <begin position="46"/>
        <end position="67"/>
    </location>
</feature>
<dbReference type="RefSeq" id="WP_184744897.1">
    <property type="nucleotide sequence ID" value="NZ_JACHGJ010000002.1"/>
</dbReference>
<sequence length="430" mass="45031">MDKFFKLTEKGTNVKTEILAGITTFLTMAYILAVNPGILSATGMDAGAVFTATALSSFIATLVMALVANLPFALAPGMGLNAFFAFTVVLGMGKSWQFALTAVFLEGIIFILLTLFNVREAIINSIPLNLKRAISVGIGLFIAFIGLQNAGIIVDDPAVLLKLGSFSSGPVLVALIGLAIIAVLHAFKVKGSLLIGIIAATIVGIPLGVTNLEGFKLFSAPASLSPILFKFEWNSILSFDMFAVLFTFLMVDMFDTVGTLVGVSTKAGMLSEDGKVPRAKQALLADAIGTTVGACLGTSTVTTYVESAAGVEEGGRTGLTALTTAILFLLAVFLSPIFLVIPGAATAPALLMVGLFMMSPIKEIELNEVTEALPAFLTIIMMPLTYSISEGISFGILSYVLLKVATGKAKDVSIMTYIVAAIFLLKIIIG</sequence>
<evidence type="ECO:0000256" key="7">
    <source>
        <dbReference type="ARBA" id="ARBA00023136"/>
    </source>
</evidence>
<proteinExistence type="inferred from homology"/>
<keyword evidence="7 8" id="KW-0472">Membrane</keyword>
<protein>
    <submittedName>
        <fullName evidence="10">AGZA family xanthine/uracil permease-like MFS transporter</fullName>
    </submittedName>
</protein>
<evidence type="ECO:0000313" key="10">
    <source>
        <dbReference type="EMBL" id="MBB6479550.1"/>
    </source>
</evidence>
<evidence type="ECO:0000256" key="4">
    <source>
        <dbReference type="ARBA" id="ARBA00022475"/>
    </source>
</evidence>
<accession>A0A841R942</accession>
<feature type="transmembrane region" description="Helical" evidence="9">
    <location>
        <begin position="412"/>
        <end position="429"/>
    </location>
</feature>